<dbReference type="InterPro" id="IPR052162">
    <property type="entry name" value="Sensor_kinase/Photoreceptor"/>
</dbReference>
<dbReference type="Gene3D" id="3.30.450.20">
    <property type="entry name" value="PAS domain"/>
    <property type="match status" value="1"/>
</dbReference>
<dbReference type="PRINTS" id="PR00344">
    <property type="entry name" value="BCTRLSENSOR"/>
</dbReference>
<dbReference type="SUPFAM" id="SSF55785">
    <property type="entry name" value="PYP-like sensor domain (PAS domain)"/>
    <property type="match status" value="1"/>
</dbReference>
<dbReference type="AlphaFoldDB" id="A0A4Q7YQR9"/>
<evidence type="ECO:0000256" key="1">
    <source>
        <dbReference type="ARBA" id="ARBA00000085"/>
    </source>
</evidence>
<dbReference type="SMART" id="SM00387">
    <property type="entry name" value="HATPase_c"/>
    <property type="match status" value="1"/>
</dbReference>
<gene>
    <name evidence="8" type="ORF">BDD14_0889</name>
</gene>
<evidence type="ECO:0000256" key="5">
    <source>
        <dbReference type="ARBA" id="ARBA00022777"/>
    </source>
</evidence>
<evidence type="ECO:0000313" key="9">
    <source>
        <dbReference type="Proteomes" id="UP000292958"/>
    </source>
</evidence>
<dbReference type="SUPFAM" id="SSF55874">
    <property type="entry name" value="ATPase domain of HSP90 chaperone/DNA topoisomerase II/histidine kinase"/>
    <property type="match status" value="1"/>
</dbReference>
<dbReference type="InterPro" id="IPR013655">
    <property type="entry name" value="PAS_fold_3"/>
</dbReference>
<evidence type="ECO:0000259" key="6">
    <source>
        <dbReference type="PROSITE" id="PS50109"/>
    </source>
</evidence>
<dbReference type="CDD" id="cd00130">
    <property type="entry name" value="PAS"/>
    <property type="match status" value="1"/>
</dbReference>
<accession>A0A4Q7YQR9</accession>
<dbReference type="NCBIfam" id="TIGR00229">
    <property type="entry name" value="sensory_box"/>
    <property type="match status" value="1"/>
</dbReference>
<evidence type="ECO:0000256" key="4">
    <source>
        <dbReference type="ARBA" id="ARBA00022679"/>
    </source>
</evidence>
<sequence length="396" mass="44405">MTQQDWASRIPFVSESSEKTGGLPVCVDVRAPEDEVHFQQIANSAPVLIWLSGTDAQYTWFNKPWLEFRGCTLEQEFGKGWMAGVHPDDLDRCLKVYAEHFETQEPFQMEYRLRRRDGVYRWVLDHGLPRFGASEEFLGFIGSCTDITEMKMAEIALRESEKLAIVGRLASSIAHEINNPLEAVTNLLYLAAQSADEATRANIEAAQQELMRVSHITAQTLQFRRQRSSPESVNIVDLLHSVLSLYRGRFTQASIAVESEEVDAPHLICYAGEIRQLLANLIGNALDAMPMGGKLRIRVRTARDWRDGSRGVRITLADNGYGMDAETRQHIYDPFFTTKEVTGTGLGLWVSAGIAEKHHGSISVRSSKRPGESGTVFSVIFPYRGALSDKDPVRRS</sequence>
<dbReference type="InterPro" id="IPR003661">
    <property type="entry name" value="HisK_dim/P_dom"/>
</dbReference>
<dbReference type="InterPro" id="IPR035965">
    <property type="entry name" value="PAS-like_dom_sf"/>
</dbReference>
<evidence type="ECO:0000313" key="8">
    <source>
        <dbReference type="EMBL" id="RZU39504.1"/>
    </source>
</evidence>
<dbReference type="InterPro" id="IPR000700">
    <property type="entry name" value="PAS-assoc_C"/>
</dbReference>
<keyword evidence="5" id="KW-0418">Kinase</keyword>
<dbReference type="FunFam" id="3.30.450.20:FF:000099">
    <property type="entry name" value="Sensory box sensor histidine kinase"/>
    <property type="match status" value="1"/>
</dbReference>
<organism evidence="8 9">
    <name type="scientific">Edaphobacter modestus</name>
    <dbReference type="NCBI Taxonomy" id="388466"/>
    <lineage>
        <taxon>Bacteria</taxon>
        <taxon>Pseudomonadati</taxon>
        <taxon>Acidobacteriota</taxon>
        <taxon>Terriglobia</taxon>
        <taxon>Terriglobales</taxon>
        <taxon>Acidobacteriaceae</taxon>
        <taxon>Edaphobacter</taxon>
    </lineage>
</organism>
<evidence type="ECO:0000259" key="7">
    <source>
        <dbReference type="PROSITE" id="PS50113"/>
    </source>
</evidence>
<dbReference type="InterPro" id="IPR036097">
    <property type="entry name" value="HisK_dim/P_sf"/>
</dbReference>
<dbReference type="PROSITE" id="PS50109">
    <property type="entry name" value="HIS_KIN"/>
    <property type="match status" value="1"/>
</dbReference>
<dbReference type="PANTHER" id="PTHR43304:SF1">
    <property type="entry name" value="PAC DOMAIN-CONTAINING PROTEIN"/>
    <property type="match status" value="1"/>
</dbReference>
<dbReference type="Gene3D" id="3.30.565.10">
    <property type="entry name" value="Histidine kinase-like ATPase, C-terminal domain"/>
    <property type="match status" value="1"/>
</dbReference>
<name>A0A4Q7YQR9_9BACT</name>
<dbReference type="InterPro" id="IPR000014">
    <property type="entry name" value="PAS"/>
</dbReference>
<dbReference type="SMART" id="SM00086">
    <property type="entry name" value="PAC"/>
    <property type="match status" value="1"/>
</dbReference>
<dbReference type="OrthoDB" id="9815750at2"/>
<dbReference type="Pfam" id="PF02518">
    <property type="entry name" value="HATPase_c"/>
    <property type="match status" value="1"/>
</dbReference>
<dbReference type="Pfam" id="PF00512">
    <property type="entry name" value="HisKA"/>
    <property type="match status" value="1"/>
</dbReference>
<feature type="domain" description="PAC" evidence="7">
    <location>
        <begin position="107"/>
        <end position="159"/>
    </location>
</feature>
<dbReference type="SMART" id="SM00388">
    <property type="entry name" value="HisKA"/>
    <property type="match status" value="1"/>
</dbReference>
<dbReference type="InterPro" id="IPR036890">
    <property type="entry name" value="HATPase_C_sf"/>
</dbReference>
<evidence type="ECO:0000256" key="3">
    <source>
        <dbReference type="ARBA" id="ARBA00022553"/>
    </source>
</evidence>
<comment type="caution">
    <text evidence="8">The sequence shown here is derived from an EMBL/GenBank/DDBJ whole genome shotgun (WGS) entry which is preliminary data.</text>
</comment>
<dbReference type="EMBL" id="SHKW01000001">
    <property type="protein sequence ID" value="RZU39504.1"/>
    <property type="molecule type" value="Genomic_DNA"/>
</dbReference>
<dbReference type="Pfam" id="PF08447">
    <property type="entry name" value="PAS_3"/>
    <property type="match status" value="1"/>
</dbReference>
<dbReference type="EC" id="2.7.13.3" evidence="2"/>
<dbReference type="GO" id="GO:0000155">
    <property type="term" value="F:phosphorelay sensor kinase activity"/>
    <property type="evidence" value="ECO:0007669"/>
    <property type="project" value="InterPro"/>
</dbReference>
<dbReference type="PROSITE" id="PS50113">
    <property type="entry name" value="PAC"/>
    <property type="match status" value="1"/>
</dbReference>
<proteinExistence type="predicted"/>
<keyword evidence="9" id="KW-1185">Reference proteome</keyword>
<comment type="catalytic activity">
    <reaction evidence="1">
        <text>ATP + protein L-histidine = ADP + protein N-phospho-L-histidine.</text>
        <dbReference type="EC" id="2.7.13.3"/>
    </reaction>
</comment>
<dbReference type="InterPro" id="IPR003594">
    <property type="entry name" value="HATPase_dom"/>
</dbReference>
<dbReference type="InterPro" id="IPR004358">
    <property type="entry name" value="Sig_transdc_His_kin-like_C"/>
</dbReference>
<feature type="domain" description="Histidine kinase" evidence="6">
    <location>
        <begin position="172"/>
        <end position="385"/>
    </location>
</feature>
<dbReference type="InterPro" id="IPR005467">
    <property type="entry name" value="His_kinase_dom"/>
</dbReference>
<reference evidence="8 9" key="1">
    <citation type="submission" date="2019-02" db="EMBL/GenBank/DDBJ databases">
        <title>Genomic Encyclopedia of Archaeal and Bacterial Type Strains, Phase II (KMG-II): from individual species to whole genera.</title>
        <authorList>
            <person name="Goeker M."/>
        </authorList>
    </citation>
    <scope>NUCLEOTIDE SEQUENCE [LARGE SCALE GENOMIC DNA]</scope>
    <source>
        <strain evidence="8 9">DSM 18101</strain>
    </source>
</reference>
<evidence type="ECO:0000256" key="2">
    <source>
        <dbReference type="ARBA" id="ARBA00012438"/>
    </source>
</evidence>
<dbReference type="PANTHER" id="PTHR43304">
    <property type="entry name" value="PHYTOCHROME-LIKE PROTEIN CPH1"/>
    <property type="match status" value="1"/>
</dbReference>
<dbReference type="Gene3D" id="1.10.287.130">
    <property type="match status" value="1"/>
</dbReference>
<dbReference type="SUPFAM" id="SSF47384">
    <property type="entry name" value="Homodimeric domain of signal transducing histidine kinase"/>
    <property type="match status" value="1"/>
</dbReference>
<keyword evidence="4" id="KW-0808">Transferase</keyword>
<protein>
    <recommendedName>
        <fullName evidence="2">histidine kinase</fullName>
        <ecNumber evidence="2">2.7.13.3</ecNumber>
    </recommendedName>
</protein>
<dbReference type="CDD" id="cd00082">
    <property type="entry name" value="HisKA"/>
    <property type="match status" value="1"/>
</dbReference>
<keyword evidence="3" id="KW-0597">Phosphoprotein</keyword>
<dbReference type="Proteomes" id="UP000292958">
    <property type="component" value="Unassembled WGS sequence"/>
</dbReference>
<dbReference type="InterPro" id="IPR001610">
    <property type="entry name" value="PAC"/>
</dbReference>